<organism evidence="1 2">
    <name type="scientific">Zhouia spongiae</name>
    <dbReference type="NCBI Taxonomy" id="2202721"/>
    <lineage>
        <taxon>Bacteria</taxon>
        <taxon>Pseudomonadati</taxon>
        <taxon>Bacteroidota</taxon>
        <taxon>Flavobacteriia</taxon>
        <taxon>Flavobacteriales</taxon>
        <taxon>Flavobacteriaceae</taxon>
        <taxon>Zhouia</taxon>
    </lineage>
</organism>
<gene>
    <name evidence="1" type="ORF">MQE36_11185</name>
</gene>
<sequence length="369" mass="40705">MKKHILVPFVLLVLAVSCKEKQKDKEVVREEVREAAEVTEKVEEYVPKDIAEVDIVEIYDGEVSIRAITVMQGNLAFAGSKNIYGIYNTDSKTVRTSTVDYDSLDIEFRAVASTSTDFYMLSTANPAILVKTGDNGQLDLVYKEEHEKVFYDSMTFWNDLEGIAMGDPTESCISVIITRDGGKTWKKLSCDVLPETAEGEAAFAASDTNIKVIGDKTWMVTGGMQSRVFFSPDKGETWEVFDTPIVTGETKGIYSVDFYDEDNGIVIGGDYKNPGDSVANKAVTVDGGKTWQLVANGQSPGYRSCVQYVPGGQAKEIVTVGFKGVDYSKDGGRTWKHLSDEAFYTLRFLNDSIAYAAGNNRIAKLAFRE</sequence>
<dbReference type="Gene3D" id="2.130.10.10">
    <property type="entry name" value="YVTN repeat-like/Quinoprotein amine dehydrogenase"/>
    <property type="match status" value="1"/>
</dbReference>
<dbReference type="Proteomes" id="UP000829476">
    <property type="component" value="Chromosome"/>
</dbReference>
<accession>A0ABY3YIG5</accession>
<name>A0ABY3YIG5_9FLAO</name>
<keyword evidence="2" id="KW-1185">Reference proteome</keyword>
<dbReference type="EMBL" id="CP094326">
    <property type="protein sequence ID" value="UNY97649.1"/>
    <property type="molecule type" value="Genomic_DNA"/>
</dbReference>
<dbReference type="PROSITE" id="PS51257">
    <property type="entry name" value="PROKAR_LIPOPROTEIN"/>
    <property type="match status" value="1"/>
</dbReference>
<dbReference type="InterPro" id="IPR002860">
    <property type="entry name" value="BNR_rpt"/>
</dbReference>
<proteinExistence type="predicted"/>
<evidence type="ECO:0000313" key="1">
    <source>
        <dbReference type="EMBL" id="UNY97649.1"/>
    </source>
</evidence>
<reference evidence="1 2" key="1">
    <citation type="journal article" date="2018" name="Int. J. Syst. Evol. Microbiol.">
        <title>Zhouia spongiae sp. nov., isolated from a marine sponge.</title>
        <authorList>
            <person name="Zhuang L."/>
            <person name="Lin B."/>
            <person name="Qin F."/>
            <person name="Luo L."/>
        </authorList>
    </citation>
    <scope>NUCLEOTIDE SEQUENCE [LARGE SCALE GENOMIC DNA]</scope>
    <source>
        <strain evidence="1 2">HN-Y44</strain>
    </source>
</reference>
<dbReference type="CDD" id="cd15482">
    <property type="entry name" value="Sialidase_non-viral"/>
    <property type="match status" value="1"/>
</dbReference>
<protein>
    <submittedName>
        <fullName evidence="1">Oxidoreductase</fullName>
    </submittedName>
</protein>
<dbReference type="PANTHER" id="PTHR47199:SF2">
    <property type="entry name" value="PHOTOSYSTEM II STABILITY_ASSEMBLY FACTOR HCF136, CHLOROPLASTIC"/>
    <property type="match status" value="1"/>
</dbReference>
<dbReference type="RefSeq" id="WP_242936061.1">
    <property type="nucleotide sequence ID" value="NZ_CP094326.1"/>
</dbReference>
<dbReference type="InterPro" id="IPR015943">
    <property type="entry name" value="WD40/YVTN_repeat-like_dom_sf"/>
</dbReference>
<dbReference type="SUPFAM" id="SSF110296">
    <property type="entry name" value="Oligoxyloglucan reducing end-specific cellobiohydrolase"/>
    <property type="match status" value="1"/>
</dbReference>
<dbReference type="Pfam" id="PF02012">
    <property type="entry name" value="BNR"/>
    <property type="match status" value="1"/>
</dbReference>
<dbReference type="PANTHER" id="PTHR47199">
    <property type="entry name" value="PHOTOSYSTEM II STABILITY/ASSEMBLY FACTOR HCF136, CHLOROPLASTIC"/>
    <property type="match status" value="1"/>
</dbReference>
<evidence type="ECO:0000313" key="2">
    <source>
        <dbReference type="Proteomes" id="UP000829476"/>
    </source>
</evidence>